<evidence type="ECO:0000313" key="1">
    <source>
        <dbReference type="EMBL" id="OQR91508.1"/>
    </source>
</evidence>
<dbReference type="EMBL" id="JNBS01002414">
    <property type="protein sequence ID" value="OQR91508.1"/>
    <property type="molecule type" value="Genomic_DNA"/>
</dbReference>
<protein>
    <submittedName>
        <fullName evidence="1">Uncharacterized protein</fullName>
    </submittedName>
</protein>
<comment type="caution">
    <text evidence="1">The sequence shown here is derived from an EMBL/GenBank/DDBJ whole genome shotgun (WGS) entry which is preliminary data.</text>
</comment>
<dbReference type="AlphaFoldDB" id="A0A1V9Z0H1"/>
<dbReference type="OrthoDB" id="64449at2759"/>
<proteinExistence type="predicted"/>
<reference evidence="1 2" key="1">
    <citation type="journal article" date="2014" name="Genome Biol. Evol.">
        <title>The secreted proteins of Achlya hypogyna and Thraustotheca clavata identify the ancestral oomycete secretome and reveal gene acquisitions by horizontal gene transfer.</title>
        <authorList>
            <person name="Misner I."/>
            <person name="Blouin N."/>
            <person name="Leonard G."/>
            <person name="Richards T.A."/>
            <person name="Lane C.E."/>
        </authorList>
    </citation>
    <scope>NUCLEOTIDE SEQUENCE [LARGE SCALE GENOMIC DNA]</scope>
    <source>
        <strain evidence="1 2">ATCC 34112</strain>
    </source>
</reference>
<organism evidence="1 2">
    <name type="scientific">Thraustotheca clavata</name>
    <dbReference type="NCBI Taxonomy" id="74557"/>
    <lineage>
        <taxon>Eukaryota</taxon>
        <taxon>Sar</taxon>
        <taxon>Stramenopiles</taxon>
        <taxon>Oomycota</taxon>
        <taxon>Saprolegniomycetes</taxon>
        <taxon>Saprolegniales</taxon>
        <taxon>Achlyaceae</taxon>
        <taxon>Thraustotheca</taxon>
    </lineage>
</organism>
<accession>A0A1V9Z0H1</accession>
<gene>
    <name evidence="1" type="ORF">THRCLA_08963</name>
</gene>
<evidence type="ECO:0000313" key="2">
    <source>
        <dbReference type="Proteomes" id="UP000243217"/>
    </source>
</evidence>
<dbReference type="Proteomes" id="UP000243217">
    <property type="component" value="Unassembled WGS sequence"/>
</dbReference>
<name>A0A1V9Z0H1_9STRA</name>
<sequence length="335" mass="38196">MTQQSKPPWRKTLNYNSPKTKVIIQCNENDQQNPYQAITQMLPTDYYQEKKLFAQKTCRGRLPAKEDEGRRPYGVKQIDNNIPLGIYDVDCGEKQGIVKNVQSSQQQYASAFKSRRNRFLSVPAYKMSTFANNAKEPYANPEKIGPGTYKLRPTTLVIKNLHDPNFTFTSQVDRFVTPTLPYNEPQEIKPVPSTLGKLSTSKISMSTTPRFSSNSTFPENYSSSKQQRIFYAPDIIYDKPLNKDTIHQRIKTSNIKYTTMTSITNRLVSTAAMVHNTVQMPILPTSTSSDIGPGTYKATIPSINTAPTIAPERQKNRFDLKPNVHYVEARFRRFC</sequence>
<keyword evidence="2" id="KW-1185">Reference proteome</keyword>